<dbReference type="Pfam" id="PF09337">
    <property type="entry name" value="zf-H2C2"/>
    <property type="match status" value="1"/>
</dbReference>
<keyword evidence="15" id="KW-0519">Myristate</keyword>
<evidence type="ECO:0000259" key="35">
    <source>
        <dbReference type="PROSITE" id="PS50878"/>
    </source>
</evidence>
<keyword evidence="25" id="KW-0229">DNA integration</keyword>
<keyword evidence="17" id="KW-0064">Aspartyl protease</keyword>
<gene>
    <name evidence="38" type="ORF">QTO34_012328</name>
</gene>
<dbReference type="Gene3D" id="1.10.340.70">
    <property type="match status" value="1"/>
</dbReference>
<dbReference type="GO" id="GO:0003964">
    <property type="term" value="F:RNA-directed DNA polymerase activity"/>
    <property type="evidence" value="ECO:0007669"/>
    <property type="project" value="UniProtKB-KW"/>
</dbReference>
<dbReference type="InterPro" id="IPR001969">
    <property type="entry name" value="Aspartic_peptidase_AS"/>
</dbReference>
<dbReference type="GO" id="GO:0015074">
    <property type="term" value="P:DNA integration"/>
    <property type="evidence" value="ECO:0007669"/>
    <property type="project" value="UniProtKB-KW"/>
</dbReference>
<dbReference type="Gene3D" id="2.30.30.850">
    <property type="match status" value="1"/>
</dbReference>
<evidence type="ECO:0000256" key="18">
    <source>
        <dbReference type="ARBA" id="ARBA00022759"/>
    </source>
</evidence>
<evidence type="ECO:0000256" key="19">
    <source>
        <dbReference type="ARBA" id="ARBA00022771"/>
    </source>
</evidence>
<dbReference type="InterPro" id="IPR036946">
    <property type="entry name" value="G_retro_matrix_sf"/>
</dbReference>
<comment type="cofactor">
    <cofactor evidence="1">
        <name>Mg(2+)</name>
        <dbReference type="ChEBI" id="CHEBI:18420"/>
    </cofactor>
</comment>
<dbReference type="InterPro" id="IPR040643">
    <property type="entry name" value="MLVIN_C"/>
</dbReference>
<dbReference type="Gene3D" id="3.10.20.370">
    <property type="match status" value="1"/>
</dbReference>
<evidence type="ECO:0000259" key="34">
    <source>
        <dbReference type="PROSITE" id="PS50175"/>
    </source>
</evidence>
<dbReference type="Pfam" id="PF02093">
    <property type="entry name" value="Gag_p30"/>
    <property type="match status" value="1"/>
</dbReference>
<dbReference type="InterPro" id="IPR018061">
    <property type="entry name" value="Retropepsins"/>
</dbReference>
<dbReference type="Gene3D" id="3.10.10.10">
    <property type="entry name" value="HIV Type 1 Reverse Transcriptase, subunit A, domain 1"/>
    <property type="match status" value="1"/>
</dbReference>
<dbReference type="InterPro" id="IPR021109">
    <property type="entry name" value="Peptidase_aspartic_dom_sf"/>
</dbReference>
<dbReference type="Pfam" id="PF17919">
    <property type="entry name" value="RT_RNaseH_2"/>
    <property type="match status" value="1"/>
</dbReference>
<evidence type="ECO:0000256" key="4">
    <source>
        <dbReference type="ARBA" id="ARBA00004328"/>
    </source>
</evidence>
<comment type="similarity">
    <text evidence="6">Belongs to the beta type-B retroviral polymerase family. HERV class-II K(HML-2) pol subfamily.</text>
</comment>
<evidence type="ECO:0000256" key="30">
    <source>
        <dbReference type="ARBA" id="ARBA00023288"/>
    </source>
</evidence>
<dbReference type="SUPFAM" id="SSF50630">
    <property type="entry name" value="Acid proteases"/>
    <property type="match status" value="1"/>
</dbReference>
<feature type="region of interest" description="Disordered" evidence="32">
    <location>
        <begin position="545"/>
        <end position="564"/>
    </location>
</feature>
<feature type="compositionally biased region" description="Pro residues" evidence="32">
    <location>
        <begin position="240"/>
        <end position="251"/>
    </location>
</feature>
<evidence type="ECO:0000313" key="39">
    <source>
        <dbReference type="Proteomes" id="UP001177744"/>
    </source>
</evidence>
<dbReference type="PROSITE" id="PS50175">
    <property type="entry name" value="ASP_PROT_RETROV"/>
    <property type="match status" value="1"/>
</dbReference>
<feature type="compositionally biased region" description="Pro residues" evidence="32">
    <location>
        <begin position="220"/>
        <end position="229"/>
    </location>
</feature>
<evidence type="ECO:0000256" key="22">
    <source>
        <dbReference type="ARBA" id="ARBA00022842"/>
    </source>
</evidence>
<feature type="region of interest" description="Disordered" evidence="32">
    <location>
        <begin position="219"/>
        <end position="271"/>
    </location>
</feature>
<dbReference type="Gene3D" id="1.10.150.180">
    <property type="entry name" value="Gamma-retroviral matrix domain"/>
    <property type="match status" value="1"/>
</dbReference>
<keyword evidence="29" id="KW-0233">DNA recombination</keyword>
<dbReference type="GO" id="GO:0003723">
    <property type="term" value="F:RNA binding"/>
    <property type="evidence" value="ECO:0007669"/>
    <property type="project" value="UniProtKB-KW"/>
</dbReference>
<feature type="region of interest" description="Disordered" evidence="32">
    <location>
        <begin position="506"/>
        <end position="535"/>
    </location>
</feature>
<keyword evidence="13" id="KW-0808">Transferase</keyword>
<dbReference type="GO" id="GO:0004190">
    <property type="term" value="F:aspartic-type endopeptidase activity"/>
    <property type="evidence" value="ECO:0007669"/>
    <property type="project" value="UniProtKB-KW"/>
</dbReference>
<dbReference type="InterPro" id="IPR010999">
    <property type="entry name" value="Retrovr_matrix"/>
</dbReference>
<dbReference type="InterPro" id="IPR015416">
    <property type="entry name" value="Znf_H2C2_histone_UAS-bd"/>
</dbReference>
<keyword evidence="19 31" id="KW-0863">Zinc-finger</keyword>
<keyword evidence="39" id="KW-1185">Reference proteome</keyword>
<keyword evidence="22" id="KW-0460">Magnesium</keyword>
<dbReference type="InterPro" id="IPR050462">
    <property type="entry name" value="Retroviral_Gag-Pol_poly"/>
</dbReference>
<evidence type="ECO:0000256" key="3">
    <source>
        <dbReference type="ARBA" id="ARBA00002884"/>
    </source>
</evidence>
<dbReference type="PROSITE" id="PS50879">
    <property type="entry name" value="RNASE_H_1"/>
    <property type="match status" value="1"/>
</dbReference>
<evidence type="ECO:0000256" key="20">
    <source>
        <dbReference type="ARBA" id="ARBA00022801"/>
    </source>
</evidence>
<protein>
    <recommendedName>
        <fullName evidence="9">Gag-Pol polyprotein</fullName>
        <ecNumber evidence="8">2.7.7.49</ecNumber>
        <ecNumber evidence="7">3.1.26.4</ecNumber>
    </recommendedName>
</protein>
<dbReference type="SUPFAM" id="SSF53098">
    <property type="entry name" value="Ribonuclease H-like"/>
    <property type="match status" value="2"/>
</dbReference>
<dbReference type="GO" id="GO:0006508">
    <property type="term" value="P:proteolysis"/>
    <property type="evidence" value="ECO:0007669"/>
    <property type="project" value="UniProtKB-KW"/>
</dbReference>
<keyword evidence="10" id="KW-1032">Host cell membrane</keyword>
<evidence type="ECO:0000256" key="7">
    <source>
        <dbReference type="ARBA" id="ARBA00012180"/>
    </source>
</evidence>
<dbReference type="EC" id="2.7.7.49" evidence="8"/>
<dbReference type="InterPro" id="IPR041577">
    <property type="entry name" value="RT_RNaseH_2"/>
</dbReference>
<evidence type="ECO:0000256" key="21">
    <source>
        <dbReference type="ARBA" id="ARBA00022833"/>
    </source>
</evidence>
<evidence type="ECO:0000256" key="26">
    <source>
        <dbReference type="ARBA" id="ARBA00022918"/>
    </source>
</evidence>
<dbReference type="Pfam" id="PF00078">
    <property type="entry name" value="RVT_1"/>
    <property type="match status" value="1"/>
</dbReference>
<evidence type="ECO:0000256" key="24">
    <source>
        <dbReference type="ARBA" id="ARBA00022884"/>
    </source>
</evidence>
<dbReference type="SMART" id="SM00343">
    <property type="entry name" value="ZnF_C2HC"/>
    <property type="match status" value="1"/>
</dbReference>
<dbReference type="GO" id="GO:0008270">
    <property type="term" value="F:zinc ion binding"/>
    <property type="evidence" value="ECO:0007669"/>
    <property type="project" value="UniProtKB-KW"/>
</dbReference>
<dbReference type="InterPro" id="IPR036875">
    <property type="entry name" value="Znf_CCHC_sf"/>
</dbReference>
<dbReference type="Pfam" id="PF00077">
    <property type="entry name" value="RVP"/>
    <property type="match status" value="1"/>
</dbReference>
<comment type="function">
    <text evidence="3">Catalyzes viral DNA integration into the host chromosome, by performing a series of DNA cutting and joining reactions. This enzyme activity takes place after virion entry into a cell and reverse transcription of the RNA genome in dsDNA. The first step in the integration process is 3' processing. This step requires a complex comprising the viral genome, matrix protein and integrase. This complex is called the pre-integration complex (PIC). The integrase protein removes 2 nucleotides from each 3' end of the viral DNA, leaving recessed CA OH's at the 3' ends. In the second step that requires cell division, the PIC enters cell nucleus. In the third step, termed strand transfer, the integrase protein joins the previously processed 3' ends to the 5' ends of strands of target cellular DNA at the site of integration. The last step is viral DNA integration into host chromosome.</text>
</comment>
<comment type="function">
    <text evidence="2">Forms the spherical core of the virion that encapsulates the genomic RNA-nucleocapsid complex.</text>
</comment>
<evidence type="ECO:0000256" key="13">
    <source>
        <dbReference type="ARBA" id="ARBA00022679"/>
    </source>
</evidence>
<dbReference type="SUPFAM" id="SSF47836">
    <property type="entry name" value="Retroviral matrix proteins"/>
    <property type="match status" value="1"/>
</dbReference>
<dbReference type="Pfam" id="PF00098">
    <property type="entry name" value="zf-CCHC"/>
    <property type="match status" value="1"/>
</dbReference>
<comment type="caution">
    <text evidence="38">The sequence shown here is derived from an EMBL/GenBank/DDBJ whole genome shotgun (WGS) entry which is preliminary data.</text>
</comment>
<keyword evidence="14" id="KW-0548">Nucleotidyltransferase</keyword>
<dbReference type="PROSITE" id="PS50994">
    <property type="entry name" value="INTEGRASE"/>
    <property type="match status" value="1"/>
</dbReference>
<keyword evidence="16" id="KW-0540">Nuclease</keyword>
<dbReference type="PROSITE" id="PS00141">
    <property type="entry name" value="ASP_PROTEASE"/>
    <property type="match status" value="1"/>
</dbReference>
<dbReference type="PROSITE" id="PS50158">
    <property type="entry name" value="ZF_CCHC"/>
    <property type="match status" value="1"/>
</dbReference>
<dbReference type="Gene3D" id="3.30.70.270">
    <property type="match status" value="2"/>
</dbReference>
<feature type="domain" description="Reverse transcriptase" evidence="35">
    <location>
        <begin position="787"/>
        <end position="978"/>
    </location>
</feature>
<dbReference type="InterPro" id="IPR002156">
    <property type="entry name" value="RNaseH_domain"/>
</dbReference>
<dbReference type="SUPFAM" id="SSF47943">
    <property type="entry name" value="Retrovirus capsid protein, N-terminal core domain"/>
    <property type="match status" value="1"/>
</dbReference>
<dbReference type="CDD" id="cd06095">
    <property type="entry name" value="RP_RTVL_H_like"/>
    <property type="match status" value="1"/>
</dbReference>
<dbReference type="InterPro" id="IPR000840">
    <property type="entry name" value="G_retro_matrix"/>
</dbReference>
<dbReference type="Gene3D" id="1.10.375.10">
    <property type="entry name" value="Human Immunodeficiency Virus Type 1 Capsid Protein"/>
    <property type="match status" value="1"/>
</dbReference>
<dbReference type="InterPro" id="IPR008919">
    <property type="entry name" value="Retrov_capsid_N"/>
</dbReference>
<evidence type="ECO:0000256" key="16">
    <source>
        <dbReference type="ARBA" id="ARBA00022722"/>
    </source>
</evidence>
<sequence length="1791" mass="199575">MGQTVTTPLSLTLDHWTEVKGRGCDLSVEIKKGPWRTFCSSEWPTFNIGWPAEGTFDLSVIFAVKEIVFQKEPGAHQDQQPYIVVWQDLVQNPPPWVRPWVAKPKPRLAAPVPADPVLAVPVPATPVPAAPVPAAPAPAAPVLAAPVPATPVPAAPVPAVPVPDTPVPAAPVPTAQVPAAPVPAAQVLAVQTPSSGGKSSHSDPPQKIYPDLQTDLLLLDPPPPYPPVLVPVEGRGEPEASPPPAVAPSAPPNESLLGPAQSTRSRRGMTPDSTVALPLRAYGPPPVVMDGGPAPLQPLQYWPFSSADLYNWKTNQPPFSEDPQRLTGLVESLMFSHQPTWDDCQQLLQTLFNTEEKERILLEARKNVPGTDGRPTQLPHLIETAFPLSRPDWDFNTAEGRERLTVYRQTLVAGLRGAARRPTNLAKVREVIQGATEPPSVFLERLIEAFRRYTPFDPTSEGQRASVAMAFIGQSAVDIKRKLQRIEGLQDYTLQDLVKEAEKVYHKRETEEEKEQRKEKEREERENKRDRKQEKNLTRILAAVVRERDQEQTQSRARKSGYLGNRTPLDKDQCAYCKEKGHWARECPKKKKNRPSKKVVTLKVEGKPVEFLVDTGAQHSVLLEPSGPVSHKKSWVIGATGHQQYSWTTRRTVDLGTGRVTHSFLVIPECPAPLLGRDLLTKMGAQITFTPEGPEVTQSEKMATVLTIHLDDEHRLFEKQRAEISHINDWLNRYPGAWAETAGTGLAAERPPVVIELKATSTPVAVRQYPMTKEAREGIRPHVQRLLQQGILVKCQSPWNTPLLPVKKPGTGDYRPVQDLREVNKRVQDIHPTVPNPYNLLSSLPPDHIWYTVLDLKDAFFCLRLHPSSQNIFAFEWRDPDSGTTGQLTWTRLPQGFKNSPTLFDEALHQDLAHFRASHPQVTLLQYVDDLLLAGATEEECRRGTGLLLEELARLGYRASAKKAQICQREVTYLGYALKGGQRWLTEARKQTVTQIPVPRTPRQVREFLGTAGFCRLWIPGFATLAAPLYPLTRESVSFEWGNDQQQAFDDIKKALLSAPALALPDVAKPFVLFVDERRGVARGVLTQSLGPWKRPVAYLSKKLDPVASGWPACLRAVAAVAVLVKDADKLTMGQKLTIIAPHSLESIIRQPPDRWLSNARMTHYQSLLLNGDRIQFGPPAILNPATLLPETSTQESVLHTCQEILAEETGTRRDLRDQPLPDAQLTWFTDGSSYIIEGKRVAGAAVVDNEQIIWASRLPEGTSAQKAELLALTQALRLAEGKKINIYTDSRYAFATAHVHGAIYRQRGLLTSAGKEIKNKEEILSLLEAIHLPKKVAIIHCPGHQKRGSRVAEGNQRADREAKQAAQGLNILSLSEGKPRSHPEDAVYPSIRNFEYSEPDLERMDRLGFHLETPEGIRETSEGKRILPEKQAIIFLRHLHKLTHLGPKHLKTIVQSSPYYIMKLGELADTTVKECKPCQMVNAQPSKLTQGKRLRGDRPGSYWEVDFTEVKPARYGYRYLLVFIDTFSGWVEAFPTKKETAQVVAKTILEDIFPRFGVPKVIGSDNGPAFVAQVSQGLAKILGLDWKLHCAYRPQSSGQVERMNRTLKEVMTKLSLETGITDWTVLLPFALFRVRNTPGSLKLTPFEILYGAHPPLLTIPHPPFPKSYPSQSLYTRLKALETVQREVWNRLAEAYKPGDLQVPHQFQVGDSVYIRRHRAASLEPRWKGPYIVLLTTPTAVKVDGIAAWIHASHAKPAPPPDPAWKVEKMDNPLKLRIHRVPAPADAPSDK</sequence>
<evidence type="ECO:0000256" key="11">
    <source>
        <dbReference type="ARBA" id="ARBA00022553"/>
    </source>
</evidence>
<evidence type="ECO:0000256" key="14">
    <source>
        <dbReference type="ARBA" id="ARBA00022695"/>
    </source>
</evidence>
<evidence type="ECO:0000259" key="36">
    <source>
        <dbReference type="PROSITE" id="PS50879"/>
    </source>
</evidence>
<dbReference type="InterPro" id="IPR000477">
    <property type="entry name" value="RT_dom"/>
</dbReference>
<evidence type="ECO:0000256" key="9">
    <source>
        <dbReference type="ARBA" id="ARBA00018735"/>
    </source>
</evidence>
<keyword evidence="11" id="KW-0597">Phosphoprotein</keyword>
<dbReference type="Gene3D" id="4.10.60.10">
    <property type="entry name" value="Zinc finger, CCHC-type"/>
    <property type="match status" value="1"/>
</dbReference>
<keyword evidence="19 31" id="KW-0479">Metal-binding</keyword>
<dbReference type="PANTHER" id="PTHR33166">
    <property type="entry name" value="GAG_P30 DOMAIN-CONTAINING PROTEIN"/>
    <property type="match status" value="1"/>
</dbReference>
<keyword evidence="26" id="KW-0695">RNA-directed DNA polymerase</keyword>
<evidence type="ECO:0000256" key="29">
    <source>
        <dbReference type="ARBA" id="ARBA00023172"/>
    </source>
</evidence>
<evidence type="ECO:0000256" key="6">
    <source>
        <dbReference type="ARBA" id="ARBA00010879"/>
    </source>
</evidence>
<dbReference type="Pfam" id="PF00665">
    <property type="entry name" value="rve"/>
    <property type="match status" value="1"/>
</dbReference>
<keyword evidence="12" id="KW-0645">Protease</keyword>
<dbReference type="EMBL" id="JAULJE010000024">
    <property type="protein sequence ID" value="KAK1327907.1"/>
    <property type="molecule type" value="Genomic_DNA"/>
</dbReference>
<organism evidence="38 39">
    <name type="scientific">Cnephaeus nilssonii</name>
    <name type="common">Northern bat</name>
    <name type="synonym">Eptesicus nilssonii</name>
    <dbReference type="NCBI Taxonomy" id="3371016"/>
    <lineage>
        <taxon>Eukaryota</taxon>
        <taxon>Metazoa</taxon>
        <taxon>Chordata</taxon>
        <taxon>Craniata</taxon>
        <taxon>Vertebrata</taxon>
        <taxon>Euteleostomi</taxon>
        <taxon>Mammalia</taxon>
        <taxon>Eutheria</taxon>
        <taxon>Laurasiatheria</taxon>
        <taxon>Chiroptera</taxon>
        <taxon>Yangochiroptera</taxon>
        <taxon>Vespertilionidae</taxon>
        <taxon>Cnephaeus</taxon>
    </lineage>
</organism>
<evidence type="ECO:0000259" key="37">
    <source>
        <dbReference type="PROSITE" id="PS50994"/>
    </source>
</evidence>
<keyword evidence="23" id="KW-1043">Host membrane</keyword>
<keyword evidence="27" id="KW-0238">DNA-binding</keyword>
<dbReference type="GO" id="GO:0004523">
    <property type="term" value="F:RNA-DNA hybrid ribonuclease activity"/>
    <property type="evidence" value="ECO:0007669"/>
    <property type="project" value="UniProtKB-EC"/>
</dbReference>
<dbReference type="Proteomes" id="UP001177744">
    <property type="component" value="Unassembled WGS sequence"/>
</dbReference>
<keyword evidence="30" id="KW-0449">Lipoprotein</keyword>
<keyword evidence="21" id="KW-0862">Zinc</keyword>
<dbReference type="CDD" id="cd09273">
    <property type="entry name" value="RNase_HI_RT_Bel"/>
    <property type="match status" value="1"/>
</dbReference>
<dbReference type="InterPro" id="IPR001584">
    <property type="entry name" value="Integrase_cat-core"/>
</dbReference>
<dbReference type="EC" id="3.1.26.4" evidence="7"/>
<evidence type="ECO:0000256" key="32">
    <source>
        <dbReference type="SAM" id="MobiDB-lite"/>
    </source>
</evidence>
<feature type="domain" description="RNase H type-1" evidence="36">
    <location>
        <begin position="1222"/>
        <end position="1368"/>
    </location>
</feature>
<dbReference type="Pfam" id="PF01140">
    <property type="entry name" value="Gag_MA"/>
    <property type="match status" value="1"/>
</dbReference>
<evidence type="ECO:0000256" key="31">
    <source>
        <dbReference type="PROSITE-ProRule" id="PRU00047"/>
    </source>
</evidence>
<dbReference type="InterPro" id="IPR003036">
    <property type="entry name" value="Gag_P30"/>
</dbReference>
<evidence type="ECO:0000256" key="25">
    <source>
        <dbReference type="ARBA" id="ARBA00022908"/>
    </source>
</evidence>
<dbReference type="InterPro" id="IPR001995">
    <property type="entry name" value="Peptidase_A2_cat"/>
</dbReference>
<proteinExistence type="inferred from homology"/>
<evidence type="ECO:0000256" key="27">
    <source>
        <dbReference type="ARBA" id="ARBA00023125"/>
    </source>
</evidence>
<dbReference type="SUPFAM" id="SSF56672">
    <property type="entry name" value="DNA/RNA polymerases"/>
    <property type="match status" value="1"/>
</dbReference>
<keyword evidence="28" id="KW-0472">Membrane</keyword>
<evidence type="ECO:0000256" key="8">
    <source>
        <dbReference type="ARBA" id="ARBA00012493"/>
    </source>
</evidence>
<dbReference type="GO" id="GO:0006310">
    <property type="term" value="P:DNA recombination"/>
    <property type="evidence" value="ECO:0007669"/>
    <property type="project" value="UniProtKB-KW"/>
</dbReference>
<evidence type="ECO:0000256" key="2">
    <source>
        <dbReference type="ARBA" id="ARBA00002845"/>
    </source>
</evidence>
<dbReference type="Pfam" id="PF18697">
    <property type="entry name" value="MLVIN_C"/>
    <property type="match status" value="1"/>
</dbReference>
<dbReference type="InterPro" id="IPR012337">
    <property type="entry name" value="RNaseH-like_sf"/>
</dbReference>
<dbReference type="FunFam" id="3.30.70.270:FF:000020">
    <property type="entry name" value="Transposon Tf2-6 polyprotein-like Protein"/>
    <property type="match status" value="1"/>
</dbReference>
<accession>A0AA40HAW4</accession>
<comment type="subcellular location">
    <subcellularLocation>
        <location evidence="5">Host cell membrane</location>
        <topology evidence="5">Lipid-anchor</topology>
    </subcellularLocation>
    <subcellularLocation>
        <location evidence="4">Virion</location>
    </subcellularLocation>
</comment>
<evidence type="ECO:0000256" key="15">
    <source>
        <dbReference type="ARBA" id="ARBA00022707"/>
    </source>
</evidence>
<keyword evidence="24" id="KW-0694">RNA-binding</keyword>
<evidence type="ECO:0000313" key="38">
    <source>
        <dbReference type="EMBL" id="KAK1327907.1"/>
    </source>
</evidence>
<keyword evidence="20" id="KW-0378">Hydrolase</keyword>
<dbReference type="Gene3D" id="2.40.70.10">
    <property type="entry name" value="Acid Proteases"/>
    <property type="match status" value="1"/>
</dbReference>
<dbReference type="PROSITE" id="PS50878">
    <property type="entry name" value="RT_POL"/>
    <property type="match status" value="1"/>
</dbReference>
<evidence type="ECO:0000256" key="23">
    <source>
        <dbReference type="ARBA" id="ARBA00022870"/>
    </source>
</evidence>
<name>A0AA40HAW4_CNENI</name>
<dbReference type="InterPro" id="IPR043502">
    <property type="entry name" value="DNA/RNA_pol_sf"/>
</dbReference>
<reference evidence="38" key="1">
    <citation type="submission" date="2023-06" db="EMBL/GenBank/DDBJ databases">
        <title>Reference genome for the Northern bat (Eptesicus nilssonii), a most northern bat species.</title>
        <authorList>
            <person name="Laine V.N."/>
            <person name="Pulliainen A.T."/>
            <person name="Lilley T.M."/>
        </authorList>
    </citation>
    <scope>NUCLEOTIDE SEQUENCE</scope>
    <source>
        <strain evidence="38">BLF_Eptnil</strain>
        <tissue evidence="38">Kidney</tissue>
    </source>
</reference>
<feature type="domain" description="CCHC-type" evidence="33">
    <location>
        <begin position="574"/>
        <end position="589"/>
    </location>
</feature>
<dbReference type="InterPro" id="IPR001878">
    <property type="entry name" value="Znf_CCHC"/>
</dbReference>
<dbReference type="Gene3D" id="3.30.420.10">
    <property type="entry name" value="Ribonuclease H-like superfamily/Ribonuclease H"/>
    <property type="match status" value="2"/>
</dbReference>
<dbReference type="CDD" id="cd03715">
    <property type="entry name" value="RT_ZFREV_like"/>
    <property type="match status" value="1"/>
</dbReference>
<feature type="domain" description="Integrase catalytic" evidence="37">
    <location>
        <begin position="1496"/>
        <end position="1654"/>
    </location>
</feature>
<dbReference type="InterPro" id="IPR043128">
    <property type="entry name" value="Rev_trsase/Diguanyl_cyclase"/>
</dbReference>
<dbReference type="GO" id="GO:0019068">
    <property type="term" value="P:virion assembly"/>
    <property type="evidence" value="ECO:0007669"/>
    <property type="project" value="InterPro"/>
</dbReference>
<dbReference type="GO" id="GO:0003677">
    <property type="term" value="F:DNA binding"/>
    <property type="evidence" value="ECO:0007669"/>
    <property type="project" value="UniProtKB-KW"/>
</dbReference>
<dbReference type="Pfam" id="PF00075">
    <property type="entry name" value="RNase_H"/>
    <property type="match status" value="1"/>
</dbReference>
<evidence type="ECO:0000256" key="12">
    <source>
        <dbReference type="ARBA" id="ARBA00022670"/>
    </source>
</evidence>
<evidence type="ECO:0000259" key="33">
    <source>
        <dbReference type="PROSITE" id="PS50158"/>
    </source>
</evidence>
<evidence type="ECO:0000256" key="28">
    <source>
        <dbReference type="ARBA" id="ARBA00023136"/>
    </source>
</evidence>
<dbReference type="InterPro" id="IPR036397">
    <property type="entry name" value="RNaseH_sf"/>
</dbReference>
<evidence type="ECO:0000256" key="10">
    <source>
        <dbReference type="ARBA" id="ARBA00022511"/>
    </source>
</evidence>
<evidence type="ECO:0000256" key="17">
    <source>
        <dbReference type="ARBA" id="ARBA00022750"/>
    </source>
</evidence>
<evidence type="ECO:0000256" key="1">
    <source>
        <dbReference type="ARBA" id="ARBA00001946"/>
    </source>
</evidence>
<evidence type="ECO:0000256" key="5">
    <source>
        <dbReference type="ARBA" id="ARBA00004425"/>
    </source>
</evidence>
<dbReference type="SUPFAM" id="SSF57756">
    <property type="entry name" value="Retrovirus zinc finger-like domains"/>
    <property type="match status" value="1"/>
</dbReference>
<keyword evidence="18" id="KW-0255">Endonuclease</keyword>
<feature type="domain" description="Peptidase A2" evidence="34">
    <location>
        <begin position="609"/>
        <end position="679"/>
    </location>
</feature>